<keyword evidence="2" id="KW-0472">Membrane</keyword>
<dbReference type="PANTHER" id="PTHR34980:SF2">
    <property type="entry name" value="INNER MEMBRANE PROTEIN YHAH-RELATED"/>
    <property type="match status" value="1"/>
</dbReference>
<proteinExistence type="predicted"/>
<feature type="compositionally biased region" description="Pro residues" evidence="1">
    <location>
        <begin position="66"/>
        <end position="75"/>
    </location>
</feature>
<evidence type="ECO:0000256" key="2">
    <source>
        <dbReference type="SAM" id="Phobius"/>
    </source>
</evidence>
<protein>
    <recommendedName>
        <fullName evidence="5">DUF805 domain-containing protein</fullName>
    </recommendedName>
</protein>
<gene>
    <name evidence="3" type="ORF">GCM10022204_34790</name>
</gene>
<feature type="transmembrane region" description="Helical" evidence="2">
    <location>
        <begin position="152"/>
        <end position="174"/>
    </location>
</feature>
<feature type="transmembrane region" description="Helical" evidence="2">
    <location>
        <begin position="219"/>
        <end position="249"/>
    </location>
</feature>
<dbReference type="EMBL" id="BAAAYX010000014">
    <property type="protein sequence ID" value="GAA3712882.1"/>
    <property type="molecule type" value="Genomic_DNA"/>
</dbReference>
<feature type="transmembrane region" description="Helical" evidence="2">
    <location>
        <begin position="186"/>
        <end position="207"/>
    </location>
</feature>
<accession>A0ABP7E3G6</accession>
<dbReference type="Proteomes" id="UP001500051">
    <property type="component" value="Unassembled WGS sequence"/>
</dbReference>
<feature type="compositionally biased region" description="Low complexity" evidence="1">
    <location>
        <begin position="37"/>
        <end position="60"/>
    </location>
</feature>
<organism evidence="3 4">
    <name type="scientific">Microlunatus aurantiacus</name>
    <dbReference type="NCBI Taxonomy" id="446786"/>
    <lineage>
        <taxon>Bacteria</taxon>
        <taxon>Bacillati</taxon>
        <taxon>Actinomycetota</taxon>
        <taxon>Actinomycetes</taxon>
        <taxon>Propionibacteriales</taxon>
        <taxon>Propionibacteriaceae</taxon>
        <taxon>Microlunatus</taxon>
    </lineage>
</organism>
<feature type="compositionally biased region" description="Pro residues" evidence="1">
    <location>
        <begin position="23"/>
        <end position="36"/>
    </location>
</feature>
<keyword evidence="4" id="KW-1185">Reference proteome</keyword>
<keyword evidence="2" id="KW-0812">Transmembrane</keyword>
<reference evidence="4" key="1">
    <citation type="journal article" date="2019" name="Int. J. Syst. Evol. Microbiol.">
        <title>The Global Catalogue of Microorganisms (GCM) 10K type strain sequencing project: providing services to taxonomists for standard genome sequencing and annotation.</title>
        <authorList>
            <consortium name="The Broad Institute Genomics Platform"/>
            <consortium name="The Broad Institute Genome Sequencing Center for Infectious Disease"/>
            <person name="Wu L."/>
            <person name="Ma J."/>
        </authorList>
    </citation>
    <scope>NUCLEOTIDE SEQUENCE [LARGE SCALE GENOMIC DNA]</scope>
    <source>
        <strain evidence="4">JCM 16548</strain>
    </source>
</reference>
<evidence type="ECO:0000313" key="3">
    <source>
        <dbReference type="EMBL" id="GAA3712882.1"/>
    </source>
</evidence>
<feature type="transmembrane region" description="Helical" evidence="2">
    <location>
        <begin position="110"/>
        <end position="132"/>
    </location>
</feature>
<dbReference type="PANTHER" id="PTHR34980">
    <property type="entry name" value="INNER MEMBRANE PROTEIN-RELATED-RELATED"/>
    <property type="match status" value="1"/>
</dbReference>
<evidence type="ECO:0008006" key="5">
    <source>
        <dbReference type="Google" id="ProtNLM"/>
    </source>
</evidence>
<name>A0ABP7E3G6_9ACTN</name>
<dbReference type="SUPFAM" id="SSF81995">
    <property type="entry name" value="beta-sandwich domain of Sec23/24"/>
    <property type="match status" value="1"/>
</dbReference>
<dbReference type="RefSeq" id="WP_344813720.1">
    <property type="nucleotide sequence ID" value="NZ_BAAAYX010000014.1"/>
</dbReference>
<keyword evidence="2" id="KW-1133">Transmembrane helix</keyword>
<evidence type="ECO:0000256" key="1">
    <source>
        <dbReference type="SAM" id="MobiDB-lite"/>
    </source>
</evidence>
<feature type="region of interest" description="Disordered" evidence="1">
    <location>
        <begin position="1"/>
        <end position="80"/>
    </location>
</feature>
<feature type="compositionally biased region" description="Low complexity" evidence="1">
    <location>
        <begin position="11"/>
        <end position="22"/>
    </location>
</feature>
<sequence length="260" mass="27505">MSDPGAGGWTPSRQPPSSQQPTSQPPAPYGQPPYGQPPAAYGQPPYGQPPATYGQPPATYGQPPYGSRPPGPTGPAPLHLPQYDATITQAASRFWRKYAVFSGRASRSEYWWWALIAFGVSFVLQLIGNIAFGGSLFALDTAESSLNPRTLLLPLVPVGIWYLATLVPSVAVLVRRLHDTNRPGWWLLLAVPSYVALAPLLIGLFSLDPERLAVGDTSGIAVGALVGGGVLSLVGAIGGIVLLVFSILGPDPRGVRFDRS</sequence>
<dbReference type="Pfam" id="PF05656">
    <property type="entry name" value="DUF805"/>
    <property type="match status" value="1"/>
</dbReference>
<dbReference type="InterPro" id="IPR008523">
    <property type="entry name" value="DUF805"/>
</dbReference>
<comment type="caution">
    <text evidence="3">The sequence shown here is derived from an EMBL/GenBank/DDBJ whole genome shotgun (WGS) entry which is preliminary data.</text>
</comment>
<evidence type="ECO:0000313" key="4">
    <source>
        <dbReference type="Proteomes" id="UP001500051"/>
    </source>
</evidence>